<reference evidence="2" key="1">
    <citation type="journal article" date="2013" name="BMC Genomics">
        <title>Evidence of microevolution of Salmonella Typhimurium during a series of egg-associated outbreaks linked to a single chicken farm.</title>
        <authorList>
            <person name="Hawkey J."/>
            <person name="Edwards D.J."/>
            <person name="Dimovski K."/>
            <person name="Hiley L."/>
            <person name="Billman-Jacobe H."/>
            <person name="Hogg G."/>
            <person name="Holt K.E."/>
        </authorList>
    </citation>
    <scope>NUCLEOTIDE SEQUENCE</scope>
    <source>
        <strain evidence="3">STm2</strain>
        <strain evidence="2">STm7</strain>
        <plasmid evidence="3">pSTM2</plasmid>
        <plasmid evidence="2">pSTM7</plasmid>
    </source>
</reference>
<evidence type="ECO:0000313" key="4">
    <source>
        <dbReference type="EMBL" id="EBO3388500.1"/>
    </source>
</evidence>
<reference evidence="8" key="4">
    <citation type="submission" date="2018-07" db="EMBL/GenBank/DDBJ databases">
        <authorList>
            <consortium name="NCBI Pathogen Detection Project"/>
        </authorList>
    </citation>
    <scope>NUCLEOTIDE SEQUENCE</scope>
    <source>
        <strain evidence="14">2011-60-1822-1</strain>
        <strain evidence="8">M140</strain>
        <strain evidence="12">Salmonella enterica</strain>
        <strain evidence="9">SGSC1429</strain>
        <strain evidence="10">SSI_AA315</strain>
        <strain evidence="11">SSI_AA633</strain>
    </source>
</reference>
<evidence type="ECO:0000313" key="2">
    <source>
        <dbReference type="EMBL" id="AHH27825.1"/>
    </source>
</evidence>
<dbReference type="EMBL" id="AAHEJJ010000021">
    <property type="protein sequence ID" value="EBV1698035.1"/>
    <property type="molecule type" value="Genomic_DNA"/>
</dbReference>
<proteinExistence type="predicted"/>
<evidence type="ECO:0000313" key="6">
    <source>
        <dbReference type="EMBL" id="EBV1699498.1"/>
    </source>
</evidence>
<keyword evidence="2" id="KW-0614">Plasmid</keyword>
<dbReference type="EMBL" id="DAARZQ010000083">
    <property type="protein sequence ID" value="HAE4607260.1"/>
    <property type="molecule type" value="Genomic_DNA"/>
</dbReference>
<geneLocation type="plasmid" evidence="2">
    <name>pSTM7</name>
</geneLocation>
<reference evidence="4" key="6">
    <citation type="submission" date="2019-06" db="EMBL/GenBank/DDBJ databases">
        <authorList>
            <consortium name="GenomeTrakr network: Whole genome sequencing for foodborne pathogen traceback"/>
        </authorList>
    </citation>
    <scope>NUCLEOTIDE SEQUENCE</scope>
    <source>
        <strain evidence="4">FL-NRM148</strain>
    </source>
</reference>
<evidence type="ECO:0000313" key="5">
    <source>
        <dbReference type="EMBL" id="EBV1698035.1"/>
    </source>
</evidence>
<feature type="transmembrane region" description="Helical" evidence="1">
    <location>
        <begin position="12"/>
        <end position="33"/>
    </location>
</feature>
<accession>A0A0H3TI18</accession>
<reference evidence="3" key="3">
    <citation type="submission" date="2018-04" db="EMBL/GenBank/DDBJ databases">
        <authorList>
            <person name="Go L.Y."/>
            <person name="Mitchell J.A."/>
        </authorList>
    </citation>
    <scope>NUCLEOTIDE SEQUENCE</scope>
    <source>
        <strain evidence="3">STm2</strain>
        <plasmid evidence="3">pSTM2</plasmid>
    </source>
</reference>
<dbReference type="EMBL" id="DAAMER010000020">
    <property type="protein sequence ID" value="HAC6328664.1"/>
    <property type="molecule type" value="Genomic_DNA"/>
</dbReference>
<evidence type="ECO:0000256" key="1">
    <source>
        <dbReference type="SAM" id="Phobius"/>
    </source>
</evidence>
<dbReference type="PATRIC" id="fig|90371.1191.peg.3007"/>
<keyword evidence="1" id="KW-0812">Transmembrane</keyword>
<evidence type="ECO:0000313" key="15">
    <source>
        <dbReference type="EMBL" id="HAE4757863.1"/>
    </source>
</evidence>
<dbReference type="EMBL" id="KF290378">
    <property type="protein sequence ID" value="AHH27922.1"/>
    <property type="molecule type" value="Genomic_DNA"/>
</dbReference>
<reference evidence="7" key="5">
    <citation type="submission" date="2018-07" db="EMBL/GenBank/DDBJ databases">
        <authorList>
            <person name="Ashton P.M."/>
            <person name="Dallman T."/>
            <person name="Nair S."/>
            <person name="De Pinna E."/>
            <person name="Peters T."/>
            <person name="Grant K."/>
        </authorList>
    </citation>
    <scope>NUCLEOTIDE SEQUENCE</scope>
    <source>
        <strain evidence="7">116039</strain>
        <strain evidence="5">267728</strain>
    </source>
</reference>
<geneLocation type="plasmid" evidence="3">
    <name>pSTM2</name>
</geneLocation>
<dbReference type="AlphaFoldDB" id="A0A023JA53"/>
<evidence type="ECO:0000313" key="12">
    <source>
        <dbReference type="EMBL" id="HAE4606651.1"/>
    </source>
</evidence>
<evidence type="ECO:0000313" key="14">
    <source>
        <dbReference type="EMBL" id="HAE4757006.1"/>
    </source>
</evidence>
<organism evidence="2">
    <name type="scientific">Salmonella typhimurium</name>
    <dbReference type="NCBI Taxonomy" id="90371"/>
    <lineage>
        <taxon>Bacteria</taxon>
        <taxon>Pseudomonadati</taxon>
        <taxon>Pseudomonadota</taxon>
        <taxon>Gammaproteobacteria</taxon>
        <taxon>Enterobacterales</taxon>
        <taxon>Enterobacteriaceae</taxon>
        <taxon>Salmonella</taxon>
    </lineage>
</organism>
<name>A0A023JA53_SALTM</name>
<evidence type="ECO:0000313" key="7">
    <source>
        <dbReference type="EMBL" id="EDA7614632.1"/>
    </source>
</evidence>
<dbReference type="EMBL" id="AALLDS010000026">
    <property type="protein sequence ID" value="EDA7614632.1"/>
    <property type="molecule type" value="Genomic_DNA"/>
</dbReference>
<dbReference type="EMBL" id="AAGIEX010000054">
    <property type="protein sequence ID" value="EBO3388500.1"/>
    <property type="molecule type" value="Genomic_DNA"/>
</dbReference>
<dbReference type="EMBL" id="AAHEJJ010000098">
    <property type="protein sequence ID" value="EBV1699498.1"/>
    <property type="molecule type" value="Genomic_DNA"/>
</dbReference>
<protein>
    <submittedName>
        <fullName evidence="2">Abortive infection protein</fullName>
    </submittedName>
</protein>
<accession>A0A023JA53</accession>
<dbReference type="EMBL" id="DAANNI010000015">
    <property type="protein sequence ID" value="HAD0604010.1"/>
    <property type="molecule type" value="Genomic_DNA"/>
</dbReference>
<evidence type="ECO:0000313" key="3">
    <source>
        <dbReference type="EMBL" id="AHH27922.1"/>
    </source>
</evidence>
<keyword evidence="1" id="KW-0472">Membrane</keyword>
<keyword evidence="1" id="KW-1133">Transmembrane helix</keyword>
<dbReference type="EMBL" id="DAASAX010000095">
    <property type="protein sequence ID" value="HAE4757863.1"/>
    <property type="molecule type" value="Genomic_DNA"/>
</dbReference>
<dbReference type="EMBL" id="DAARZQ010000033">
    <property type="protein sequence ID" value="HAE4606651.1"/>
    <property type="molecule type" value="Genomic_DNA"/>
</dbReference>
<dbReference type="GeneID" id="39515029"/>
<evidence type="ECO:0000313" key="11">
    <source>
        <dbReference type="EMBL" id="HAD1440633.1"/>
    </source>
</evidence>
<accession>A0A2J0R839</accession>
<evidence type="ECO:0000313" key="10">
    <source>
        <dbReference type="EMBL" id="HAD0604010.1"/>
    </source>
</evidence>
<gene>
    <name evidence="7" type="ORF">A3V89_17870</name>
    <name evidence="5" type="ORF">DNZ37_19000</name>
    <name evidence="6" type="ORF">DNZ37_26680</name>
    <name evidence="9" type="ORF">G0A46_14805</name>
    <name evidence="8" type="ORF">G0A92_19435</name>
    <name evidence="10" type="ORF">G0N48_18220</name>
    <name evidence="11" type="ORF">G0P08_22495</name>
    <name evidence="12" type="ORF">G4D32_004285</name>
    <name evidence="13" type="ORF">G4D32_004939</name>
    <name evidence="14" type="ORF">G4D46_004082</name>
    <name evidence="15" type="ORF">G4D46_005001</name>
    <name evidence="2" type="ORF">PSTM7_00010</name>
    <name evidence="4" type="ORF">ZY40_23965</name>
</gene>
<evidence type="ECO:0000313" key="9">
    <source>
        <dbReference type="EMBL" id="HAC6332627.1"/>
    </source>
</evidence>
<dbReference type="EMBL" id="DAAMEH010000020">
    <property type="protein sequence ID" value="HAC6332627.1"/>
    <property type="molecule type" value="Genomic_DNA"/>
</dbReference>
<reference evidence="8" key="2">
    <citation type="journal article" date="2018" name="Genome Biol.">
        <title>SKESA: strategic k-mer extension for scrupulous assemblies.</title>
        <authorList>
            <person name="Souvorov A."/>
            <person name="Agarwala R."/>
            <person name="Lipman D.J."/>
        </authorList>
    </citation>
    <scope>NUCLEOTIDE SEQUENCE</scope>
    <source>
        <strain evidence="14">2011-60-1822-1</strain>
        <strain evidence="8">M140</strain>
        <strain evidence="12">Salmonella enterica</strain>
        <strain evidence="9">SGSC1429</strain>
        <strain evidence="10">SSI_AA315</strain>
        <strain evidence="11">SSI_AA633</strain>
    </source>
</reference>
<feature type="transmembrane region" description="Helical" evidence="1">
    <location>
        <begin position="45"/>
        <end position="69"/>
    </location>
</feature>
<dbReference type="EMBL" id="KF290377">
    <property type="protein sequence ID" value="AHH27825.1"/>
    <property type="molecule type" value="Genomic_DNA"/>
</dbReference>
<sequence length="114" mass="13037">MKNLLDTEGTVLFPFQTEIHFIWTIFSTVKRLVIGTRDHICQKQYWSACLCILLLMAYVGLCAAVVWFVVPWLKAFIVSKFAVSALWVTPVKRGLLWGIGKVVTATCRRFTLLK</sequence>
<dbReference type="EMBL" id="DAASAX010000032">
    <property type="protein sequence ID" value="HAE4757006.1"/>
    <property type="molecule type" value="Genomic_DNA"/>
</dbReference>
<dbReference type="EMBL" id="DAANUJ010000021">
    <property type="protein sequence ID" value="HAD1440633.1"/>
    <property type="molecule type" value="Genomic_DNA"/>
</dbReference>
<evidence type="ECO:0000313" key="8">
    <source>
        <dbReference type="EMBL" id="HAC6328664.1"/>
    </source>
</evidence>
<evidence type="ECO:0000313" key="13">
    <source>
        <dbReference type="EMBL" id="HAE4607260.1"/>
    </source>
</evidence>
<dbReference type="RefSeq" id="WP_000793307.1">
    <property type="nucleotide sequence ID" value="NZ_CP051388.1"/>
</dbReference>